<dbReference type="AlphaFoldDB" id="A0A2V1D3A0"/>
<reference evidence="1 2" key="1">
    <citation type="journal article" date="2018" name="Sci. Rep.">
        <title>Comparative genomics provides insights into the lifestyle and reveals functional heterogeneity of dark septate endophytic fungi.</title>
        <authorList>
            <person name="Knapp D.G."/>
            <person name="Nemeth J.B."/>
            <person name="Barry K."/>
            <person name="Hainaut M."/>
            <person name="Henrissat B."/>
            <person name="Johnson J."/>
            <person name="Kuo A."/>
            <person name="Lim J.H.P."/>
            <person name="Lipzen A."/>
            <person name="Nolan M."/>
            <person name="Ohm R.A."/>
            <person name="Tamas L."/>
            <person name="Grigoriev I.V."/>
            <person name="Spatafora J.W."/>
            <person name="Nagy L.G."/>
            <person name="Kovacs G.M."/>
        </authorList>
    </citation>
    <scope>NUCLEOTIDE SEQUENCE [LARGE SCALE GENOMIC DNA]</scope>
    <source>
        <strain evidence="1 2">DSE2036</strain>
    </source>
</reference>
<evidence type="ECO:0000313" key="1">
    <source>
        <dbReference type="EMBL" id="PVH92492.1"/>
    </source>
</evidence>
<name>A0A2V1D3A0_9PLEO</name>
<proteinExistence type="predicted"/>
<evidence type="ECO:0000313" key="2">
    <source>
        <dbReference type="Proteomes" id="UP000244855"/>
    </source>
</evidence>
<accession>A0A2V1D3A0</accession>
<keyword evidence="2" id="KW-1185">Reference proteome</keyword>
<gene>
    <name evidence="1" type="ORF">DM02DRAFT_635309</name>
</gene>
<dbReference type="EMBL" id="KZ805678">
    <property type="protein sequence ID" value="PVH92492.1"/>
    <property type="molecule type" value="Genomic_DNA"/>
</dbReference>
<dbReference type="Proteomes" id="UP000244855">
    <property type="component" value="Unassembled WGS sequence"/>
</dbReference>
<organism evidence="1 2">
    <name type="scientific">Periconia macrospinosa</name>
    <dbReference type="NCBI Taxonomy" id="97972"/>
    <lineage>
        <taxon>Eukaryota</taxon>
        <taxon>Fungi</taxon>
        <taxon>Dikarya</taxon>
        <taxon>Ascomycota</taxon>
        <taxon>Pezizomycotina</taxon>
        <taxon>Dothideomycetes</taxon>
        <taxon>Pleosporomycetidae</taxon>
        <taxon>Pleosporales</taxon>
        <taxon>Massarineae</taxon>
        <taxon>Periconiaceae</taxon>
        <taxon>Periconia</taxon>
    </lineage>
</organism>
<sequence>MASSANMFSSVGEARCFRSSWTSSKCPFSAAFGRAVLPIALPAAQPVLGTSLAAVGLADDSVLKGTLDGTMKTTMNASASENGFVVRYTNEKGECFNFENGESEKMGDIVNGDFKPKTNAQCWRGGGIIIIIICGGCWW</sequence>
<protein>
    <submittedName>
        <fullName evidence="1">Uncharacterized protein</fullName>
    </submittedName>
</protein>